<evidence type="ECO:0000313" key="1">
    <source>
        <dbReference type="EMBL" id="KAG2568842.1"/>
    </source>
</evidence>
<comment type="caution">
    <text evidence="1">The sequence shown here is derived from an EMBL/GenBank/DDBJ whole genome shotgun (WGS) entry which is preliminary data.</text>
</comment>
<sequence length="29" mass="3296">MSQIVLVARGTNIYGHMAHEATPKLRRNM</sequence>
<organism evidence="1 2">
    <name type="scientific">Panicum virgatum</name>
    <name type="common">Blackwell switchgrass</name>
    <dbReference type="NCBI Taxonomy" id="38727"/>
    <lineage>
        <taxon>Eukaryota</taxon>
        <taxon>Viridiplantae</taxon>
        <taxon>Streptophyta</taxon>
        <taxon>Embryophyta</taxon>
        <taxon>Tracheophyta</taxon>
        <taxon>Spermatophyta</taxon>
        <taxon>Magnoliopsida</taxon>
        <taxon>Liliopsida</taxon>
        <taxon>Poales</taxon>
        <taxon>Poaceae</taxon>
        <taxon>PACMAD clade</taxon>
        <taxon>Panicoideae</taxon>
        <taxon>Panicodae</taxon>
        <taxon>Paniceae</taxon>
        <taxon>Panicinae</taxon>
        <taxon>Panicum</taxon>
        <taxon>Panicum sect. Hiantes</taxon>
    </lineage>
</organism>
<name>A0A8T0Q887_PANVG</name>
<keyword evidence="2" id="KW-1185">Reference proteome</keyword>
<evidence type="ECO:0000313" key="2">
    <source>
        <dbReference type="Proteomes" id="UP000823388"/>
    </source>
</evidence>
<dbReference type="AlphaFoldDB" id="A0A8T0Q887"/>
<gene>
    <name evidence="1" type="ORF">PVAP13_7NG398025</name>
</gene>
<proteinExistence type="predicted"/>
<reference evidence="1" key="1">
    <citation type="submission" date="2020-05" db="EMBL/GenBank/DDBJ databases">
        <title>WGS assembly of Panicum virgatum.</title>
        <authorList>
            <person name="Lovell J.T."/>
            <person name="Jenkins J."/>
            <person name="Shu S."/>
            <person name="Juenger T.E."/>
            <person name="Schmutz J."/>
        </authorList>
    </citation>
    <scope>NUCLEOTIDE SEQUENCE</scope>
    <source>
        <strain evidence="1">AP13</strain>
    </source>
</reference>
<accession>A0A8T0Q887</accession>
<protein>
    <submittedName>
        <fullName evidence="1">Uncharacterized protein</fullName>
    </submittedName>
</protein>
<dbReference type="Proteomes" id="UP000823388">
    <property type="component" value="Chromosome 7N"/>
</dbReference>
<dbReference type="EMBL" id="CM029050">
    <property type="protein sequence ID" value="KAG2568842.1"/>
    <property type="molecule type" value="Genomic_DNA"/>
</dbReference>